<dbReference type="RefSeq" id="WP_152754122.1">
    <property type="nucleotide sequence ID" value="NZ_SPSF01000072.1"/>
</dbReference>
<evidence type="ECO:0000259" key="1">
    <source>
        <dbReference type="PROSITE" id="PS50994"/>
    </source>
</evidence>
<dbReference type="Gene3D" id="3.30.420.10">
    <property type="entry name" value="Ribonuclease H-like superfamily/Ribonuclease H"/>
    <property type="match status" value="1"/>
</dbReference>
<dbReference type="EMBL" id="SPSF01000072">
    <property type="protein sequence ID" value="MPQ64993.1"/>
    <property type="molecule type" value="Genomic_DNA"/>
</dbReference>
<feature type="domain" description="Integrase catalytic" evidence="1">
    <location>
        <begin position="154"/>
        <end position="342"/>
    </location>
</feature>
<accession>A0A5N7J8F4</accession>
<name>A0A5N7J8F4_9CLOT</name>
<reference evidence="2 3" key="1">
    <citation type="journal article" date="2019" name="Lett. Appl. Microbiol.">
        <title>A case of 'blown pack' spoilage of vacuum-packaged pork likely associated with Clostridium estertheticum in Canada.</title>
        <authorList>
            <person name="Zhang P."/>
            <person name="Ward P."/>
            <person name="McMullen L.M."/>
            <person name="Yang X."/>
        </authorList>
    </citation>
    <scope>NUCLEOTIDE SEQUENCE [LARGE SCALE GENOMIC DNA]</scope>
    <source>
        <strain evidence="2 3">MA19</strain>
    </source>
</reference>
<dbReference type="PROSITE" id="PS50994">
    <property type="entry name" value="INTEGRASE"/>
    <property type="match status" value="1"/>
</dbReference>
<dbReference type="InterPro" id="IPR047797">
    <property type="entry name" value="ISNCY_transpos"/>
</dbReference>
<organism evidence="2 3">
    <name type="scientific">Clostridium estertheticum</name>
    <dbReference type="NCBI Taxonomy" id="238834"/>
    <lineage>
        <taxon>Bacteria</taxon>
        <taxon>Bacillati</taxon>
        <taxon>Bacillota</taxon>
        <taxon>Clostridia</taxon>
        <taxon>Eubacteriales</taxon>
        <taxon>Clostridiaceae</taxon>
        <taxon>Clostridium</taxon>
    </lineage>
</organism>
<protein>
    <submittedName>
        <fullName evidence="2">ISNCY family transposase</fullName>
    </submittedName>
</protein>
<dbReference type="PANTHER" id="PTHR35004">
    <property type="entry name" value="TRANSPOSASE RV3428C-RELATED"/>
    <property type="match status" value="1"/>
</dbReference>
<dbReference type="AlphaFoldDB" id="A0A5N7J8F4"/>
<dbReference type="PANTHER" id="PTHR35004:SF7">
    <property type="entry name" value="INTEGRASE PROTEIN"/>
    <property type="match status" value="1"/>
</dbReference>
<proteinExistence type="predicted"/>
<comment type="caution">
    <text evidence="2">The sequence shown here is derived from an EMBL/GenBank/DDBJ whole genome shotgun (WGS) entry which is preliminary data.</text>
</comment>
<sequence length="457" mass="52527">MKEDFKYQIIKKLVGINGNKKAAALRIGCTVRHLNRMIAGYRSNGKEFFIHGNKGIKPIHTISEDIRCMIIDLYKTKYHEANFTHYAELLDTHEGISVSPSTVNTILMAEHILSPKASRVTKKRVKKELLEQLKTSSLSTHKKDCIEKSIIAIEDAHPRRSRCAYFGEMLQMDASLHLWFGDTKSQLHIAIDDSTGVIVGAYFDHQETLKGYYNIFHQILLEYGIPYMFFTDRRTVFEYKQKKAPTTEEDTFTQFGYACKQLGVEIRTSSVPQAKGRVERLFQTLQSRLPLELRIAGVTNIEQANVFLNHYVKKFNAKFALNINNTKSVFETQPTVEKINLTLAVLADRKVDCGHCVRFESKYYKPIDTDSNPTYFRKGTSALVIKAFDDKYYVSIENKIYGLEVIPDHKTASKNFDFPKDNPVKRKSYVPPMSHPWKHASFQAYLDKQTHRANKTG</sequence>
<evidence type="ECO:0000313" key="2">
    <source>
        <dbReference type="EMBL" id="MPQ64993.1"/>
    </source>
</evidence>
<dbReference type="InterPro" id="IPR001584">
    <property type="entry name" value="Integrase_cat-core"/>
</dbReference>
<dbReference type="GO" id="GO:0003676">
    <property type="term" value="F:nucleic acid binding"/>
    <property type="evidence" value="ECO:0007669"/>
    <property type="project" value="InterPro"/>
</dbReference>
<dbReference type="InterPro" id="IPR036397">
    <property type="entry name" value="RNaseH_sf"/>
</dbReference>
<evidence type="ECO:0000313" key="3">
    <source>
        <dbReference type="Proteomes" id="UP000342249"/>
    </source>
</evidence>
<gene>
    <name evidence="2" type="ORF">E4V82_23305</name>
</gene>
<dbReference type="SUPFAM" id="SSF53098">
    <property type="entry name" value="Ribonuclease H-like"/>
    <property type="match status" value="1"/>
</dbReference>
<dbReference type="GO" id="GO:0015074">
    <property type="term" value="P:DNA integration"/>
    <property type="evidence" value="ECO:0007669"/>
    <property type="project" value="InterPro"/>
</dbReference>
<dbReference type="Proteomes" id="UP000342249">
    <property type="component" value="Unassembled WGS sequence"/>
</dbReference>
<dbReference type="InterPro" id="IPR012337">
    <property type="entry name" value="RNaseH-like_sf"/>
</dbReference>
<dbReference type="NCBIfam" id="NF033594">
    <property type="entry name" value="transpos_ISNCY_2"/>
    <property type="match status" value="1"/>
</dbReference>